<organism evidence="1 2">
    <name type="scientific">Sediminibacterium ginsengisoli</name>
    <dbReference type="NCBI Taxonomy" id="413434"/>
    <lineage>
        <taxon>Bacteria</taxon>
        <taxon>Pseudomonadati</taxon>
        <taxon>Bacteroidota</taxon>
        <taxon>Chitinophagia</taxon>
        <taxon>Chitinophagales</taxon>
        <taxon>Chitinophagaceae</taxon>
        <taxon>Sediminibacterium</taxon>
    </lineage>
</organism>
<dbReference type="Pfam" id="PF19265">
    <property type="entry name" value="DUF5908"/>
    <property type="match status" value="1"/>
</dbReference>
<accession>A0A1T4PNS4</accession>
<gene>
    <name evidence="1" type="ORF">SAMN04488132_10689</name>
</gene>
<reference evidence="1 2" key="1">
    <citation type="submission" date="2017-02" db="EMBL/GenBank/DDBJ databases">
        <authorList>
            <person name="Peterson S.W."/>
        </authorList>
    </citation>
    <scope>NUCLEOTIDE SEQUENCE [LARGE SCALE GENOMIC DNA]</scope>
    <source>
        <strain evidence="1 2">DSM 22335</strain>
    </source>
</reference>
<evidence type="ECO:0000313" key="2">
    <source>
        <dbReference type="Proteomes" id="UP000190888"/>
    </source>
</evidence>
<evidence type="ECO:0000313" key="1">
    <source>
        <dbReference type="EMBL" id="SJZ92558.1"/>
    </source>
</evidence>
<sequence length="55" mass="6412">MPLEIRELVVRVTVKESQTQQAEAELNKKLQELKAKVVKECMEKILDRMDSLNAR</sequence>
<proteinExistence type="predicted"/>
<dbReference type="InterPro" id="IPR045459">
    <property type="entry name" value="DUF5908"/>
</dbReference>
<dbReference type="EMBL" id="FUWH01000006">
    <property type="protein sequence ID" value="SJZ92558.1"/>
    <property type="molecule type" value="Genomic_DNA"/>
</dbReference>
<protein>
    <submittedName>
        <fullName evidence="1">Uncharacterized protein</fullName>
    </submittedName>
</protein>
<dbReference type="RefSeq" id="WP_176112989.1">
    <property type="nucleotide sequence ID" value="NZ_FUWH01000006.1"/>
</dbReference>
<dbReference type="AlphaFoldDB" id="A0A1T4PNS4"/>
<dbReference type="Proteomes" id="UP000190888">
    <property type="component" value="Unassembled WGS sequence"/>
</dbReference>
<dbReference type="STRING" id="413434.SAMN04488132_10689"/>
<name>A0A1T4PNS4_9BACT</name>
<keyword evidence="2" id="KW-1185">Reference proteome</keyword>